<accession>A0A135LSA7</accession>
<evidence type="ECO:0000313" key="9">
    <source>
        <dbReference type="Proteomes" id="UP000070168"/>
    </source>
</evidence>
<name>A0A135LSA7_PENPA</name>
<dbReference type="OMA" id="YCRLIDN"/>
<organism evidence="8 9">
    <name type="scientific">Penicillium patulum</name>
    <name type="common">Penicillium griseofulvum</name>
    <dbReference type="NCBI Taxonomy" id="5078"/>
    <lineage>
        <taxon>Eukaryota</taxon>
        <taxon>Fungi</taxon>
        <taxon>Dikarya</taxon>
        <taxon>Ascomycota</taxon>
        <taxon>Pezizomycotina</taxon>
        <taxon>Eurotiomycetes</taxon>
        <taxon>Eurotiomycetidae</taxon>
        <taxon>Eurotiales</taxon>
        <taxon>Aspergillaceae</taxon>
        <taxon>Penicillium</taxon>
    </lineage>
</organism>
<dbReference type="SMART" id="SM00066">
    <property type="entry name" value="GAL4"/>
    <property type="match status" value="1"/>
</dbReference>
<dbReference type="PROSITE" id="PS50048">
    <property type="entry name" value="ZN2_CY6_FUNGAL_2"/>
    <property type="match status" value="1"/>
</dbReference>
<keyword evidence="9" id="KW-1185">Reference proteome</keyword>
<dbReference type="InterPro" id="IPR007219">
    <property type="entry name" value="XnlR_reg_dom"/>
</dbReference>
<evidence type="ECO:0000259" key="7">
    <source>
        <dbReference type="PROSITE" id="PS50048"/>
    </source>
</evidence>
<gene>
    <name evidence="8" type="ORF">PGRI_092240</name>
</gene>
<sequence>MSGNHRRLVPGPSPSEDDPENYHEHDENGSPPEGRGTWKKRVSTACLACKKSKRKCSGTSPCANCQTFKRVCIFDESLDQRRRVAAKRTADELSYHRDLLSDLFRLVREANEQDALHLLTIIRHNAPADEIRAYINETLASPTSPTSTSTVKQETVAKLEDMRQLINVEGTSPTFRRKVMDIHYLCDSAPCEVPAAPWTRVTTDADLVSHLVSLYFAWDWPFSAVLDKEVPFLVNAVLSNACYFSDFSEAYVVPGDISSKGSDFLAEAERLRGEESSQPSLAGLQGTLLMYERYAMSREDDLGYIMLHQAIRMGQALGIVGSTGPRMASGELSHDMDISCKRTAWGLFNVDTMVHTSFLRPSLIDHVNIARLDINQPEDEALWHPYPTHRDPRPSFFSQYFDEACNLSIIARDISRSMFADHRSNPALGPIYRQSREDLYDRIRRWHDLLPEDFDMRYRPAPHIILLKMRYHALIINLFSCISEDEVPSIQFEPKTPESPPRHTPERKYNAREVTQSAARGIAALTRLHRREFGVSRVHQFAMYAINLALFTMLEQESFDVLDEDFLTLASAFSIVASRSALGRNLFHIFRQSVRAKAQGYRIREASSVPEELKELFDEESKARGCSRFDEYADGLEKLNQKDKYHGIGEGRGLQDYPGLGLSDMLDRYESLSLGKDDVLVESHTCSYEEVKRVRDQKRLGSLVKRVDTYEAFLRELEAEVDLPTARKIKKALKSKSGNPPRKHDDSDSSTSIGSLDAIDQVDEDLDRNEDTRAAGFFGKNSDVNWIRKLESGVGMKSPSEQVSNPFYMESHHDPTSIQQQQQLLERQIPTSMMDYHLDGMDIPLIEPCDLLAVPPRELADRYLDAYLINVHPTFSAIRKTTFISQYQQFFNNASTPPPKWLAILNMIFAIGCRYCRLIDNPQSTEEDLMYLTRARHLGLHSNVLFEHTDLQQIQLELLVAVYLLCLGQVNRASKFSNMALRSALSLGINLRLTDDRTKDAAKETRGRLWWSIYSLEHLLASMTGRASCVSEGLCSVPAPLPYEEESFNEPSAKRLLQDPALREAQLRSTLFESPNQHHSPSWITSCPPCPSLFFNFLVDLTLITHALMNKVYSIEGLRKGPSQVEYHVQKFSLQMDRWLFKLPPFYQFTIPNAGPWHLNHQLDDLTIPFVRERVCLAMNYYSSRITLCRPCLSHIHQTPRHTGETRGKLRTEMATNCLQASCALISILPTNPDMAWLARVAPWWSILHFLMQATTALLLGLAYCSGANMSSPDRVNPLSPTPSPGGYTLLETDLSTAVEATRKAFAWIHTTASVDPAARRAFLLCDGIIRKIAPGLGIDLTEWPDGSSFEGLMGERERSSGNSSGNGGSSGSNGHDSGMEAFDELVDFEGGVF</sequence>
<dbReference type="GO" id="GO:0006351">
    <property type="term" value="P:DNA-templated transcription"/>
    <property type="evidence" value="ECO:0007669"/>
    <property type="project" value="InterPro"/>
</dbReference>
<evidence type="ECO:0000313" key="8">
    <source>
        <dbReference type="EMBL" id="KXG51831.1"/>
    </source>
</evidence>
<evidence type="ECO:0000256" key="3">
    <source>
        <dbReference type="ARBA" id="ARBA00023125"/>
    </source>
</evidence>
<dbReference type="EMBL" id="LHQR01000028">
    <property type="protein sequence ID" value="KXG51831.1"/>
    <property type="molecule type" value="Genomic_DNA"/>
</dbReference>
<dbReference type="GeneID" id="63712237"/>
<dbReference type="InterPro" id="IPR001138">
    <property type="entry name" value="Zn2Cys6_DnaBD"/>
</dbReference>
<evidence type="ECO:0000256" key="4">
    <source>
        <dbReference type="ARBA" id="ARBA00023163"/>
    </source>
</evidence>
<feature type="domain" description="Zn(2)-C6 fungal-type" evidence="7">
    <location>
        <begin position="45"/>
        <end position="74"/>
    </location>
</feature>
<keyword evidence="1" id="KW-0479">Metal-binding</keyword>
<dbReference type="Pfam" id="PF00172">
    <property type="entry name" value="Zn_clus"/>
    <property type="match status" value="1"/>
</dbReference>
<feature type="region of interest" description="Disordered" evidence="6">
    <location>
        <begin position="732"/>
        <end position="765"/>
    </location>
</feature>
<keyword evidence="2" id="KW-0805">Transcription regulation</keyword>
<feature type="region of interest" description="Disordered" evidence="6">
    <location>
        <begin position="1350"/>
        <end position="1381"/>
    </location>
</feature>
<evidence type="ECO:0000256" key="6">
    <source>
        <dbReference type="SAM" id="MobiDB-lite"/>
    </source>
</evidence>
<dbReference type="CDD" id="cd12148">
    <property type="entry name" value="fungal_TF_MHR"/>
    <property type="match status" value="2"/>
</dbReference>
<dbReference type="GO" id="GO:0008270">
    <property type="term" value="F:zinc ion binding"/>
    <property type="evidence" value="ECO:0007669"/>
    <property type="project" value="InterPro"/>
</dbReference>
<dbReference type="PROSITE" id="PS00463">
    <property type="entry name" value="ZN2_CY6_FUNGAL_1"/>
    <property type="match status" value="1"/>
</dbReference>
<evidence type="ECO:0000256" key="2">
    <source>
        <dbReference type="ARBA" id="ARBA00023015"/>
    </source>
</evidence>
<dbReference type="SMART" id="SM00906">
    <property type="entry name" value="Fungal_trans"/>
    <property type="match status" value="2"/>
</dbReference>
<dbReference type="InterPro" id="IPR036864">
    <property type="entry name" value="Zn2-C6_fun-type_DNA-bd_sf"/>
</dbReference>
<dbReference type="PANTHER" id="PTHR47654:SF4">
    <property type="entry name" value="ZN(II)2CYS6 TRANSCRIPTION FACTOR (EUROFUNG)"/>
    <property type="match status" value="1"/>
</dbReference>
<proteinExistence type="predicted"/>
<feature type="region of interest" description="Disordered" evidence="6">
    <location>
        <begin position="1"/>
        <end position="38"/>
    </location>
</feature>
<dbReference type="Gene3D" id="4.10.240.10">
    <property type="entry name" value="Zn(2)-C6 fungal-type DNA-binding domain"/>
    <property type="match status" value="1"/>
</dbReference>
<dbReference type="GO" id="GO:0000981">
    <property type="term" value="F:DNA-binding transcription factor activity, RNA polymerase II-specific"/>
    <property type="evidence" value="ECO:0007669"/>
    <property type="project" value="InterPro"/>
</dbReference>
<feature type="region of interest" description="Disordered" evidence="6">
    <location>
        <begin position="491"/>
        <end position="512"/>
    </location>
</feature>
<reference evidence="8 9" key="1">
    <citation type="journal article" date="2016" name="BMC Genomics">
        <title>Genome sequencing and secondary metabolism of the postharvest pathogen Penicillium griseofulvum.</title>
        <authorList>
            <person name="Banani H."/>
            <person name="Marcet-Houben M."/>
            <person name="Ballester A.R."/>
            <person name="Abbruscato P."/>
            <person name="Gonzalez-Candelas L."/>
            <person name="Gabaldon T."/>
            <person name="Spadaro D."/>
        </authorList>
    </citation>
    <scope>NUCLEOTIDE SEQUENCE [LARGE SCALE GENOMIC DNA]</scope>
    <source>
        <strain evidence="8 9">PG3</strain>
    </source>
</reference>
<evidence type="ECO:0000256" key="5">
    <source>
        <dbReference type="ARBA" id="ARBA00023242"/>
    </source>
</evidence>
<dbReference type="Proteomes" id="UP000070168">
    <property type="component" value="Unassembled WGS sequence"/>
</dbReference>
<dbReference type="OrthoDB" id="5296287at2759"/>
<feature type="compositionally biased region" description="Basic and acidic residues" evidence="6">
    <location>
        <begin position="500"/>
        <end position="511"/>
    </location>
</feature>
<dbReference type="Pfam" id="PF04082">
    <property type="entry name" value="Fungal_trans"/>
    <property type="match status" value="2"/>
</dbReference>
<protein>
    <submittedName>
        <fullName evidence="8">Transcription factor</fullName>
    </submittedName>
</protein>
<dbReference type="PANTHER" id="PTHR47654">
    <property type="entry name" value="ZN(II)2CYS6 TRANSCRIPTION FACTOR (EUROFUNG)-RELATED"/>
    <property type="match status" value="1"/>
</dbReference>
<dbReference type="SUPFAM" id="SSF57701">
    <property type="entry name" value="Zn2/Cys6 DNA-binding domain"/>
    <property type="match status" value="1"/>
</dbReference>
<dbReference type="CDD" id="cd00067">
    <property type="entry name" value="GAL4"/>
    <property type="match status" value="1"/>
</dbReference>
<comment type="caution">
    <text evidence="8">The sequence shown here is derived from an EMBL/GenBank/DDBJ whole genome shotgun (WGS) entry which is preliminary data.</text>
</comment>
<keyword evidence="5" id="KW-0539">Nucleus</keyword>
<keyword evidence="4" id="KW-0804">Transcription</keyword>
<evidence type="ECO:0000256" key="1">
    <source>
        <dbReference type="ARBA" id="ARBA00022723"/>
    </source>
</evidence>
<dbReference type="InterPro" id="IPR053230">
    <property type="entry name" value="Trans_reg_galc"/>
</dbReference>
<dbReference type="RefSeq" id="XP_040650367.1">
    <property type="nucleotide sequence ID" value="XM_040796937.1"/>
</dbReference>
<keyword evidence="3" id="KW-0238">DNA-binding</keyword>
<dbReference type="GO" id="GO:0003677">
    <property type="term" value="F:DNA binding"/>
    <property type="evidence" value="ECO:0007669"/>
    <property type="project" value="UniProtKB-KW"/>
</dbReference>